<gene>
    <name evidence="2" type="ORF">PgNI_07818</name>
</gene>
<dbReference type="AlphaFoldDB" id="A0A6P8B0B6"/>
<evidence type="ECO:0000313" key="1">
    <source>
        <dbReference type="Proteomes" id="UP000515153"/>
    </source>
</evidence>
<proteinExistence type="predicted"/>
<name>A0A6P8B0B6_PYRGI</name>
<evidence type="ECO:0000313" key="2">
    <source>
        <dbReference type="RefSeq" id="XP_030980681.1"/>
    </source>
</evidence>
<organism evidence="1 2">
    <name type="scientific">Pyricularia grisea</name>
    <name type="common">Crabgrass-specific blast fungus</name>
    <name type="synonym">Magnaporthe grisea</name>
    <dbReference type="NCBI Taxonomy" id="148305"/>
    <lineage>
        <taxon>Eukaryota</taxon>
        <taxon>Fungi</taxon>
        <taxon>Dikarya</taxon>
        <taxon>Ascomycota</taxon>
        <taxon>Pezizomycotina</taxon>
        <taxon>Sordariomycetes</taxon>
        <taxon>Sordariomycetidae</taxon>
        <taxon>Magnaporthales</taxon>
        <taxon>Pyriculariaceae</taxon>
        <taxon>Pyricularia</taxon>
    </lineage>
</organism>
<dbReference type="KEGG" id="pgri:PgNI_07818"/>
<dbReference type="RefSeq" id="XP_030980681.1">
    <property type="nucleotide sequence ID" value="XM_031127824.1"/>
</dbReference>
<reference evidence="2" key="3">
    <citation type="submission" date="2025-08" db="UniProtKB">
        <authorList>
            <consortium name="RefSeq"/>
        </authorList>
    </citation>
    <scope>IDENTIFICATION</scope>
    <source>
        <strain evidence="2">NI907</strain>
    </source>
</reference>
<reference evidence="2" key="2">
    <citation type="submission" date="2019-10" db="EMBL/GenBank/DDBJ databases">
        <authorList>
            <consortium name="NCBI Genome Project"/>
        </authorList>
    </citation>
    <scope>NUCLEOTIDE SEQUENCE</scope>
    <source>
        <strain evidence="2">NI907</strain>
    </source>
</reference>
<protein>
    <submittedName>
        <fullName evidence="2">Uncharacterized protein</fullName>
    </submittedName>
</protein>
<dbReference type="Proteomes" id="UP000515153">
    <property type="component" value="Unplaced"/>
</dbReference>
<accession>A0A6P8B0B6</accession>
<sequence>MAIALALLPDAALGLTQKCIITIRKADPALGQDTLYDLVSLAPNSDLTFGKIPASMTEVTFGVDEKCQARLVRGDLSRPYEYKGMQNPLYGLDGPDFVKKLQAWRRKPENSINFSLW</sequence>
<reference evidence="2" key="1">
    <citation type="journal article" date="2019" name="Mol. Biol. Evol.">
        <title>Blast fungal genomes show frequent chromosomal changes, gene gains and losses, and effector gene turnover.</title>
        <authorList>
            <person name="Gomez Luciano L.B."/>
            <person name="Jason Tsai I."/>
            <person name="Chuma I."/>
            <person name="Tosa Y."/>
            <person name="Chen Y.H."/>
            <person name="Li J.Y."/>
            <person name="Li M.Y."/>
            <person name="Jade Lu M.Y."/>
            <person name="Nakayashiki H."/>
            <person name="Li W.H."/>
        </authorList>
    </citation>
    <scope>NUCLEOTIDE SEQUENCE</scope>
    <source>
        <strain evidence="2">NI907</strain>
    </source>
</reference>
<keyword evidence="1" id="KW-1185">Reference proteome</keyword>
<dbReference type="GeneID" id="41962733"/>